<dbReference type="Proteomes" id="UP000887159">
    <property type="component" value="Unassembled WGS sequence"/>
</dbReference>
<gene>
    <name evidence="1" type="ORF">TNCV_3296691</name>
</gene>
<evidence type="ECO:0000313" key="1">
    <source>
        <dbReference type="EMBL" id="GFY22025.1"/>
    </source>
</evidence>
<evidence type="ECO:0000313" key="2">
    <source>
        <dbReference type="Proteomes" id="UP000887159"/>
    </source>
</evidence>
<dbReference type="EMBL" id="BMAU01021359">
    <property type="protein sequence ID" value="GFY22025.1"/>
    <property type="molecule type" value="Genomic_DNA"/>
</dbReference>
<organism evidence="1 2">
    <name type="scientific">Trichonephila clavipes</name>
    <name type="common">Golden silk orbweaver</name>
    <name type="synonym">Nephila clavipes</name>
    <dbReference type="NCBI Taxonomy" id="2585209"/>
    <lineage>
        <taxon>Eukaryota</taxon>
        <taxon>Metazoa</taxon>
        <taxon>Ecdysozoa</taxon>
        <taxon>Arthropoda</taxon>
        <taxon>Chelicerata</taxon>
        <taxon>Arachnida</taxon>
        <taxon>Araneae</taxon>
        <taxon>Araneomorphae</taxon>
        <taxon>Entelegynae</taxon>
        <taxon>Araneoidea</taxon>
        <taxon>Nephilidae</taxon>
        <taxon>Trichonephila</taxon>
    </lineage>
</organism>
<name>A0A8X6VTB8_TRICX</name>
<dbReference type="AlphaFoldDB" id="A0A8X6VTB8"/>
<reference evidence="1" key="1">
    <citation type="submission" date="2020-08" db="EMBL/GenBank/DDBJ databases">
        <title>Multicomponent nature underlies the extraordinary mechanical properties of spider dragline silk.</title>
        <authorList>
            <person name="Kono N."/>
            <person name="Nakamura H."/>
            <person name="Mori M."/>
            <person name="Yoshida Y."/>
            <person name="Ohtoshi R."/>
            <person name="Malay A.D."/>
            <person name="Moran D.A.P."/>
            <person name="Tomita M."/>
            <person name="Numata K."/>
            <person name="Arakawa K."/>
        </authorList>
    </citation>
    <scope>NUCLEOTIDE SEQUENCE</scope>
</reference>
<keyword evidence="2" id="KW-1185">Reference proteome</keyword>
<accession>A0A8X6VTB8</accession>
<protein>
    <submittedName>
        <fullName evidence="1">Uncharacterized protein</fullName>
    </submittedName>
</protein>
<comment type="caution">
    <text evidence="1">The sequence shown here is derived from an EMBL/GenBank/DDBJ whole genome shotgun (WGS) entry which is preliminary data.</text>
</comment>
<proteinExistence type="predicted"/>
<sequence>MAPGFEPTTSQSRVPDHNHYITVTSCTTEVPQFGRAEMNAQSIEAQSPLIRANEEHLGCGIAIGIVNDTPVRKEKKRQFLFPVLLITRYQERVCSEWSYSSSLPTCQTEDVELLSGFSRCRVSHTASCKLQNRSFSLGRSAVVEELRISGFLKLWNAPLWGRR</sequence>